<dbReference type="GO" id="GO:0005737">
    <property type="term" value="C:cytoplasm"/>
    <property type="evidence" value="ECO:0007669"/>
    <property type="project" value="TreeGrafter"/>
</dbReference>
<evidence type="ECO:0000256" key="9">
    <source>
        <dbReference type="RuleBase" id="RU364117"/>
    </source>
</evidence>
<dbReference type="GO" id="GO:0005524">
    <property type="term" value="F:ATP binding"/>
    <property type="evidence" value="ECO:0007669"/>
    <property type="project" value="UniProtKB-KW"/>
</dbReference>
<evidence type="ECO:0000256" key="1">
    <source>
        <dbReference type="ARBA" id="ARBA00005446"/>
    </source>
</evidence>
<feature type="domain" description="Helicase ATP-binding" evidence="11">
    <location>
        <begin position="64"/>
        <end position="239"/>
    </location>
</feature>
<keyword evidence="2 9" id="KW-0547">Nucleotide-binding</keyword>
<keyword evidence="5 9" id="KW-0067">ATP-binding</keyword>
<dbReference type="OrthoDB" id="10261556at2759"/>
<dbReference type="GO" id="GO:0003677">
    <property type="term" value="F:DNA binding"/>
    <property type="evidence" value="ECO:0007669"/>
    <property type="project" value="UniProtKB-KW"/>
</dbReference>
<dbReference type="InParanoid" id="A0A165MPP1"/>
<evidence type="ECO:0000256" key="7">
    <source>
        <dbReference type="ARBA" id="ARBA00023235"/>
    </source>
</evidence>
<comment type="catalytic activity">
    <reaction evidence="9">
        <text>ATP + H2O = ADP + phosphate + H(+)</text>
        <dbReference type="Rhea" id="RHEA:13065"/>
        <dbReference type="ChEBI" id="CHEBI:15377"/>
        <dbReference type="ChEBI" id="CHEBI:15378"/>
        <dbReference type="ChEBI" id="CHEBI:30616"/>
        <dbReference type="ChEBI" id="CHEBI:43474"/>
        <dbReference type="ChEBI" id="CHEBI:456216"/>
    </reaction>
</comment>
<evidence type="ECO:0000256" key="4">
    <source>
        <dbReference type="ARBA" id="ARBA00022806"/>
    </source>
</evidence>
<dbReference type="SMART" id="SM00487">
    <property type="entry name" value="DEXDc"/>
    <property type="match status" value="1"/>
</dbReference>
<gene>
    <name evidence="13" type="ORF">NEOLEDRAFT_1246365</name>
</gene>
<dbReference type="GO" id="GO:0005694">
    <property type="term" value="C:chromosome"/>
    <property type="evidence" value="ECO:0007669"/>
    <property type="project" value="TreeGrafter"/>
</dbReference>
<dbReference type="InterPro" id="IPR032284">
    <property type="entry name" value="RecQ_Zn-bd"/>
</dbReference>
<dbReference type="NCBIfam" id="TIGR00614">
    <property type="entry name" value="recQ_fam"/>
    <property type="match status" value="1"/>
</dbReference>
<keyword evidence="9" id="KW-0539">Nucleus</keyword>
<dbReference type="Pfam" id="PF16124">
    <property type="entry name" value="RecQ_Zn_bind"/>
    <property type="match status" value="1"/>
</dbReference>
<sequence>MDPSDSSSSLCTPPPAVSYPNLGPSSSVRPRKLRRTPSAVVDCHYILTKVFGHKEFKGKQKAILEAAVKGADVLVLAPTGMGKSLCFQIPALADEHGITVVVSPLLALMKNQVSKLREKHVCVAALNSETSSEEKKEVIKDLSSGHPESRLLYITPERLCSAEMLKLLDKIHSHKELNRFVVDEAHCISEWGHDFRAEYRRLGMFREKYPGVPIMALTATATPLVQDDIVRSLRMSQEHLYKVVHPFNRANLYYEIQYWSSPYPGTKLATIFEYITNLYVKRNRPSSGIVYCRARATCDELAGYLRGKGINARPYHKGLKSNVLDRTLKDWERGGNGDDGVDVVCSTIAFGLGIDKPDVRYIIHYDLPKSFEGYYQETGRAGRDGSPAKCVLFYSREDACKVKRLVGMGHEKRVSAADYAGGPPPSQRAVDSLSSLIVFAEDATTCRHVTICKYFGEPIDVKNTALVKQYCDRMCDVCKYPGKVKRRREKLSSEEYIGPQIQHLELDTQYDDEDGPHFRRPVLRQNSATASNVPRIAPKPGWKRNFREGDDDAEDENTNGHKGNTEIGCDPSKVRNYVAPGVIQTPHYPGLKRSLSASTLATSSTDASAKRPKPIYSTTFGLGPSSRLRALRSKPFRSPLLSGPKEPLNEILVDSIGSPTGPSTLRNFHPSQESDENCVGSTSQSAIPITTDDDCVLLEVPSSSPITLPDDAIELEMSDSGKRIDVHVREEGYLLVRRTLQKVLMHGDDQDKIWHKAGLISGNQETKNGILKVVTQQLELLVHCMSVSAGGYQARCQALVRVVSSLVIPDVWDRGEQDEDKMEVISLLRQTCPELRRAPPLTMAMTCTHATWRSSRRRHSWLNSESRLVAMKVLHRFWKMSGGHGEQLSTSSSIRFGDDPYEPGSMVTPQILWSIGYIVFRRGALL</sequence>
<protein>
    <recommendedName>
        <fullName evidence="9">ATP-dependent DNA helicase</fullName>
        <ecNumber evidence="9">5.6.2.4</ecNumber>
    </recommendedName>
</protein>
<feature type="region of interest" description="Disordered" evidence="10">
    <location>
        <begin position="602"/>
        <end position="621"/>
    </location>
</feature>
<dbReference type="CDD" id="cd17920">
    <property type="entry name" value="DEXHc_RecQ"/>
    <property type="match status" value="1"/>
</dbReference>
<dbReference type="InterPro" id="IPR014001">
    <property type="entry name" value="Helicase_ATP-bd"/>
</dbReference>
<keyword evidence="3 9" id="KW-0378">Hydrolase</keyword>
<dbReference type="Proteomes" id="UP000076761">
    <property type="component" value="Unassembled WGS sequence"/>
</dbReference>
<keyword evidence="7" id="KW-0413">Isomerase</keyword>
<evidence type="ECO:0000313" key="14">
    <source>
        <dbReference type="Proteomes" id="UP000076761"/>
    </source>
</evidence>
<dbReference type="InterPro" id="IPR004589">
    <property type="entry name" value="DNA_helicase_ATP-dep_RecQ"/>
</dbReference>
<dbReference type="GO" id="GO:0009378">
    <property type="term" value="F:four-way junction helicase activity"/>
    <property type="evidence" value="ECO:0007669"/>
    <property type="project" value="TreeGrafter"/>
</dbReference>
<evidence type="ECO:0000259" key="11">
    <source>
        <dbReference type="PROSITE" id="PS51192"/>
    </source>
</evidence>
<evidence type="ECO:0000256" key="8">
    <source>
        <dbReference type="ARBA" id="ARBA00034617"/>
    </source>
</evidence>
<evidence type="ECO:0000256" key="2">
    <source>
        <dbReference type="ARBA" id="ARBA00022741"/>
    </source>
</evidence>
<reference evidence="13 14" key="1">
    <citation type="journal article" date="2016" name="Mol. Biol. Evol.">
        <title>Comparative Genomics of Early-Diverging Mushroom-Forming Fungi Provides Insights into the Origins of Lignocellulose Decay Capabilities.</title>
        <authorList>
            <person name="Nagy L.G."/>
            <person name="Riley R."/>
            <person name="Tritt A."/>
            <person name="Adam C."/>
            <person name="Daum C."/>
            <person name="Floudas D."/>
            <person name="Sun H."/>
            <person name="Yadav J.S."/>
            <person name="Pangilinan J."/>
            <person name="Larsson K.H."/>
            <person name="Matsuura K."/>
            <person name="Barry K."/>
            <person name="Labutti K."/>
            <person name="Kuo R."/>
            <person name="Ohm R.A."/>
            <person name="Bhattacharya S.S."/>
            <person name="Shirouzu T."/>
            <person name="Yoshinaga Y."/>
            <person name="Martin F.M."/>
            <person name="Grigoriev I.V."/>
            <person name="Hibbett D.S."/>
        </authorList>
    </citation>
    <scope>NUCLEOTIDE SEQUENCE [LARGE SCALE GENOMIC DNA]</scope>
    <source>
        <strain evidence="13 14">HHB14362 ss-1</strain>
    </source>
</reference>
<dbReference type="GO" id="GO:0016887">
    <property type="term" value="F:ATP hydrolysis activity"/>
    <property type="evidence" value="ECO:0007669"/>
    <property type="project" value="RHEA"/>
</dbReference>
<dbReference type="GO" id="GO:0000724">
    <property type="term" value="P:double-strand break repair via homologous recombination"/>
    <property type="evidence" value="ECO:0007669"/>
    <property type="project" value="TreeGrafter"/>
</dbReference>
<keyword evidence="14" id="KW-1185">Reference proteome</keyword>
<comment type="subcellular location">
    <subcellularLocation>
        <location evidence="9">Nucleus</location>
    </subcellularLocation>
</comment>
<dbReference type="SUPFAM" id="SSF52540">
    <property type="entry name" value="P-loop containing nucleoside triphosphate hydrolases"/>
    <property type="match status" value="1"/>
</dbReference>
<keyword evidence="4 9" id="KW-0347">Helicase</keyword>
<organism evidence="13 14">
    <name type="scientific">Neolentinus lepideus HHB14362 ss-1</name>
    <dbReference type="NCBI Taxonomy" id="1314782"/>
    <lineage>
        <taxon>Eukaryota</taxon>
        <taxon>Fungi</taxon>
        <taxon>Dikarya</taxon>
        <taxon>Basidiomycota</taxon>
        <taxon>Agaricomycotina</taxon>
        <taxon>Agaricomycetes</taxon>
        <taxon>Gloeophyllales</taxon>
        <taxon>Gloeophyllaceae</taxon>
        <taxon>Neolentinus</taxon>
    </lineage>
</organism>
<dbReference type="PROSITE" id="PS51192">
    <property type="entry name" value="HELICASE_ATP_BIND_1"/>
    <property type="match status" value="1"/>
</dbReference>
<dbReference type="EMBL" id="KV425670">
    <property type="protein sequence ID" value="KZT18613.1"/>
    <property type="molecule type" value="Genomic_DNA"/>
</dbReference>
<dbReference type="InterPro" id="IPR027417">
    <property type="entry name" value="P-loop_NTPase"/>
</dbReference>
<proteinExistence type="inferred from homology"/>
<evidence type="ECO:0000256" key="3">
    <source>
        <dbReference type="ARBA" id="ARBA00022801"/>
    </source>
</evidence>
<dbReference type="FunFam" id="3.40.50.300:FF:000296">
    <property type="entry name" value="ATP-dependent DNA helicase RecQ"/>
    <property type="match status" value="1"/>
</dbReference>
<evidence type="ECO:0000256" key="5">
    <source>
        <dbReference type="ARBA" id="ARBA00022840"/>
    </source>
</evidence>
<dbReference type="PANTHER" id="PTHR13710:SF152">
    <property type="entry name" value="ATP-DEPENDENT DNA HELICASE Q5"/>
    <property type="match status" value="1"/>
</dbReference>
<name>A0A165MPP1_9AGAM</name>
<dbReference type="Gene3D" id="3.40.50.300">
    <property type="entry name" value="P-loop containing nucleotide triphosphate hydrolases"/>
    <property type="match status" value="2"/>
</dbReference>
<dbReference type="PANTHER" id="PTHR13710">
    <property type="entry name" value="DNA HELICASE RECQ FAMILY MEMBER"/>
    <property type="match status" value="1"/>
</dbReference>
<comment type="catalytic activity">
    <reaction evidence="8 9">
        <text>Couples ATP hydrolysis with the unwinding of duplex DNA by translocating in the 3'-5' direction.</text>
        <dbReference type="EC" id="5.6.2.4"/>
    </reaction>
</comment>
<dbReference type="EC" id="5.6.2.4" evidence="9"/>
<feature type="region of interest" description="Disordered" evidence="10">
    <location>
        <begin position="1"/>
        <end position="33"/>
    </location>
</feature>
<dbReference type="GO" id="GO:0005634">
    <property type="term" value="C:nucleus"/>
    <property type="evidence" value="ECO:0007669"/>
    <property type="project" value="UniProtKB-SubCell"/>
</dbReference>
<keyword evidence="6" id="KW-0238">DNA-binding</keyword>
<dbReference type="PROSITE" id="PS51194">
    <property type="entry name" value="HELICASE_CTER"/>
    <property type="match status" value="1"/>
</dbReference>
<feature type="compositionally biased region" description="Polar residues" evidence="10">
    <location>
        <begin position="1"/>
        <end position="11"/>
    </location>
</feature>
<feature type="region of interest" description="Disordered" evidence="10">
    <location>
        <begin position="526"/>
        <end position="568"/>
    </location>
</feature>
<dbReference type="GO" id="GO:0043138">
    <property type="term" value="F:3'-5' DNA helicase activity"/>
    <property type="evidence" value="ECO:0007669"/>
    <property type="project" value="UniProtKB-EC"/>
</dbReference>
<comment type="similarity">
    <text evidence="1 9">Belongs to the helicase family. RecQ subfamily.</text>
</comment>
<dbReference type="Pfam" id="PF00271">
    <property type="entry name" value="Helicase_C"/>
    <property type="match status" value="1"/>
</dbReference>
<dbReference type="InterPro" id="IPR011545">
    <property type="entry name" value="DEAD/DEAH_box_helicase_dom"/>
</dbReference>
<accession>A0A165MPP1</accession>
<evidence type="ECO:0000256" key="10">
    <source>
        <dbReference type="SAM" id="MobiDB-lite"/>
    </source>
</evidence>
<evidence type="ECO:0000313" key="13">
    <source>
        <dbReference type="EMBL" id="KZT18613.1"/>
    </source>
</evidence>
<dbReference type="InterPro" id="IPR001650">
    <property type="entry name" value="Helicase_C-like"/>
</dbReference>
<evidence type="ECO:0000259" key="12">
    <source>
        <dbReference type="PROSITE" id="PS51194"/>
    </source>
</evidence>
<dbReference type="SMART" id="SM00490">
    <property type="entry name" value="HELICc"/>
    <property type="match status" value="1"/>
</dbReference>
<feature type="domain" description="Helicase C-terminal" evidence="12">
    <location>
        <begin position="274"/>
        <end position="431"/>
    </location>
</feature>
<dbReference type="AlphaFoldDB" id="A0A165MPP1"/>
<evidence type="ECO:0000256" key="6">
    <source>
        <dbReference type="ARBA" id="ARBA00023125"/>
    </source>
</evidence>
<dbReference type="STRING" id="1314782.A0A165MPP1"/>
<dbReference type="Pfam" id="PF00270">
    <property type="entry name" value="DEAD"/>
    <property type="match status" value="1"/>
</dbReference>
<dbReference type="CDD" id="cd18794">
    <property type="entry name" value="SF2_C_RecQ"/>
    <property type="match status" value="1"/>
</dbReference>